<dbReference type="InterPro" id="IPR029494">
    <property type="entry name" value="DarT"/>
</dbReference>
<keyword evidence="4 6" id="KW-0548">Nucleotidyltransferase</keyword>
<evidence type="ECO:0000256" key="6">
    <source>
        <dbReference type="PROSITE-ProRule" id="PRU01362"/>
    </source>
</evidence>
<dbReference type="Proteomes" id="UP000178797">
    <property type="component" value="Unassembled WGS sequence"/>
</dbReference>
<name>A0A1F7RZB9_9BACT</name>
<keyword evidence="5 6" id="KW-0238">DNA-binding</keyword>
<feature type="domain" description="DarT" evidence="7">
    <location>
        <begin position="7"/>
        <end position="199"/>
    </location>
</feature>
<evidence type="ECO:0000256" key="3">
    <source>
        <dbReference type="ARBA" id="ARBA00022679"/>
    </source>
</evidence>
<evidence type="ECO:0000256" key="5">
    <source>
        <dbReference type="ARBA" id="ARBA00023125"/>
    </source>
</evidence>
<evidence type="ECO:0000256" key="4">
    <source>
        <dbReference type="ARBA" id="ARBA00022695"/>
    </source>
</evidence>
<comment type="similarity">
    <text evidence="6">Belongs to the DarT ADP-ribosyltransferase family.</text>
</comment>
<protein>
    <recommendedName>
        <fullName evidence="7">DarT domain-containing protein</fullName>
    </recommendedName>
</protein>
<keyword evidence="2 6" id="KW-0328">Glycosyltransferase</keyword>
<evidence type="ECO:0000256" key="1">
    <source>
        <dbReference type="ARBA" id="ARBA00022649"/>
    </source>
</evidence>
<comment type="caution">
    <text evidence="8">The sequence shown here is derived from an EMBL/GenBank/DDBJ whole genome shotgun (WGS) entry which is preliminary data.</text>
</comment>
<evidence type="ECO:0000259" key="7">
    <source>
        <dbReference type="PROSITE" id="PS52018"/>
    </source>
</evidence>
<dbReference type="EMBL" id="MGDE01000068">
    <property type="protein sequence ID" value="OGL46892.1"/>
    <property type="molecule type" value="Genomic_DNA"/>
</dbReference>
<proteinExistence type="inferred from homology"/>
<gene>
    <name evidence="8" type="ORF">A2W05_10375</name>
</gene>
<comment type="catalytic activity">
    <reaction evidence="6">
        <text>a thymidine in DNA + NAD(+) = an N-(ADP-alpha-D-ribosyl)-thymidine in DNA + nicotinamide + H(+)</text>
        <dbReference type="Rhea" id="RHEA:71651"/>
        <dbReference type="Rhea" id="RHEA-COMP:13556"/>
        <dbReference type="Rhea" id="RHEA-COMP:18051"/>
        <dbReference type="ChEBI" id="CHEBI:15378"/>
        <dbReference type="ChEBI" id="CHEBI:17154"/>
        <dbReference type="ChEBI" id="CHEBI:57540"/>
        <dbReference type="ChEBI" id="CHEBI:137386"/>
        <dbReference type="ChEBI" id="CHEBI:191199"/>
    </reaction>
</comment>
<accession>A0A1F7RZB9</accession>
<keyword evidence="1 6" id="KW-1277">Toxin-antitoxin system</keyword>
<evidence type="ECO:0000313" key="9">
    <source>
        <dbReference type="Proteomes" id="UP000178797"/>
    </source>
</evidence>
<evidence type="ECO:0000256" key="2">
    <source>
        <dbReference type="ARBA" id="ARBA00022676"/>
    </source>
</evidence>
<feature type="active site" description="Proton acceptor" evidence="6">
    <location>
        <position position="49"/>
    </location>
</feature>
<keyword evidence="3 6" id="KW-0808">Transferase</keyword>
<evidence type="ECO:0000313" key="8">
    <source>
        <dbReference type="EMBL" id="OGL46892.1"/>
    </source>
</evidence>
<comment type="caution">
    <text evidence="6">Lacks conserved residue(s) required for the propagation of feature annotation.</text>
</comment>
<dbReference type="Pfam" id="PF14487">
    <property type="entry name" value="DarT"/>
    <property type="match status" value="1"/>
</dbReference>
<reference evidence="8 9" key="1">
    <citation type="journal article" date="2016" name="Nat. Commun.">
        <title>Thousands of microbial genomes shed light on interconnected biogeochemical processes in an aquifer system.</title>
        <authorList>
            <person name="Anantharaman K."/>
            <person name="Brown C.T."/>
            <person name="Hug L.A."/>
            <person name="Sharon I."/>
            <person name="Castelle C.J."/>
            <person name="Probst A.J."/>
            <person name="Thomas B.C."/>
            <person name="Singh A."/>
            <person name="Wilkins M.J."/>
            <person name="Karaoz U."/>
            <person name="Brodie E.L."/>
            <person name="Williams K.H."/>
            <person name="Hubbard S.S."/>
            <person name="Banfield J.F."/>
        </authorList>
    </citation>
    <scope>NUCLEOTIDE SEQUENCE [LARGE SCALE GENOMIC DNA]</scope>
</reference>
<organism evidence="8 9">
    <name type="scientific">Candidatus Schekmanbacteria bacterium RBG_16_38_10</name>
    <dbReference type="NCBI Taxonomy" id="1817879"/>
    <lineage>
        <taxon>Bacteria</taxon>
        <taxon>Candidatus Schekmaniibacteriota</taxon>
    </lineage>
</organism>
<dbReference type="PROSITE" id="PS52018">
    <property type="entry name" value="DART"/>
    <property type="match status" value="1"/>
</dbReference>
<dbReference type="GO" id="GO:0016779">
    <property type="term" value="F:nucleotidyltransferase activity"/>
    <property type="evidence" value="ECO:0007669"/>
    <property type="project" value="UniProtKB-UniRule"/>
</dbReference>
<feature type="active site" evidence="6">
    <location>
        <position position="152"/>
    </location>
</feature>
<dbReference type="GO" id="GO:0003677">
    <property type="term" value="F:DNA binding"/>
    <property type="evidence" value="ECO:0007669"/>
    <property type="project" value="UniProtKB-UniRule"/>
</dbReference>
<sequence>MTFEDLQELHYITPIANMKSICTIGILSHKKAQNVQHESVAMGEIQERRKKVVVPGGRPLHQYVNLYFHARNPMLFKRKDFHKELCVVKVNKDVLNLPRVVITHGNASSDYVRFYTAEDGLKAIDKERVFAKYWNHDDPIEKFRHVFEKCAEVLVPEKVPVDFLLGVYVSCEESKSKLYDIMEAIEPNFAITVNPDLFFQ</sequence>
<dbReference type="AlphaFoldDB" id="A0A1F7RZB9"/>
<feature type="binding site" evidence="6">
    <location>
        <begin position="11"/>
        <end position="13"/>
    </location>
    <ligand>
        <name>NAD(+)</name>
        <dbReference type="ChEBI" id="CHEBI:57540"/>
    </ligand>
</feature>
<feature type="binding site" evidence="6">
    <location>
        <position position="49"/>
    </location>
    <ligand>
        <name>NAD(+)</name>
        <dbReference type="ChEBI" id="CHEBI:57540"/>
    </ligand>
</feature>
<dbReference type="GO" id="GO:0016757">
    <property type="term" value="F:glycosyltransferase activity"/>
    <property type="evidence" value="ECO:0007669"/>
    <property type="project" value="UniProtKB-UniRule"/>
</dbReference>